<comment type="caution">
    <text evidence="8">The sequence shown here is derived from an EMBL/GenBank/DDBJ whole genome shotgun (WGS) entry which is preliminary data.</text>
</comment>
<evidence type="ECO:0000256" key="3">
    <source>
        <dbReference type="ARBA" id="ARBA00023277"/>
    </source>
</evidence>
<keyword evidence="9" id="KW-1185">Reference proteome</keyword>
<dbReference type="GO" id="GO:0000272">
    <property type="term" value="P:polysaccharide catabolic process"/>
    <property type="evidence" value="ECO:0007669"/>
    <property type="project" value="UniProtKB-KW"/>
</dbReference>
<gene>
    <name evidence="8" type="ORF">ICL16_42685</name>
</gene>
<protein>
    <submittedName>
        <fullName evidence="8">Exo-alpha-sialidase</fullName>
    </submittedName>
</protein>
<sequence>MRTRKRLFILLLSTALLLFFVNACRQAAVVSTPPKLPTPNYVYAAPKNSQLFNWKNVNIQGMGYVTGLVVSPVSPHNVYIRTDVGGPYRYDRNSNQWIPLMDKYDSNFCQGGVGVESVAVAPKLANTVYVAVNCRSSTFKEGDGKIKYKYSGEVLVSNDKGANWAATGLGKHNIYVGPNNAYRSDTGERLAVDPNKSGLLYFASRRDGLWRKDGAAWVNVSGLPNPSSLPEYKNADGSDNKDIPGFTFVVFDKNTGKPNNPTQTIYVGVHGSGVWRSTNGGSSWSNIVGGNNPLRSAIASDGTLYVSFGTPGSNGSKTTGGVRKYSNGSWTDIHPDGTDRVYSGITVQNNSTTVMTISDKYVYRSTDGGKNWKKQTMYMGAFDPNYPNDPVNSSAPGYYQSYSATGAAAIFIDPGNPKQVWWTNGWGVARTNDVTVNTPNYTWLMSNLEELDANMVRVPPKPKQQGGADLLSAVQDMIGFRHVNYTQVPSNKINPKNVRINPAFKWTNPKWTVYPVPFPHVAGATGMDYSYKKPDYAAFVGFHQWQGFWPVHGKTSDNGKTWQAFESIPTETFWKADKSGQEEVVAMGGQIAMSPTNPQNMVWAPTWGVWPHYTIDGGKTWKLAYNLDHEAKPNPYDPKNNDHTHYAVLPKSWSNSISPWLSSYVLASDRQDPQGKTFYYYDGWKFYYSKDGGANWRKGASGFPSWLVRPTIVPNPTQQGDVWMSLARNVEDVNGNKLYRSTDGGKTFKVVSSVDSCEFITFGKGNSEQKPYIYIFGRVRGASKDTMYKSENMGQSWVQISNPNVLQFPGLTHMEGDMRTRNLVYTALTGRGIMVGYAERK</sequence>
<reference evidence="8" key="1">
    <citation type="submission" date="2020-09" db="EMBL/GenBank/DDBJ databases">
        <title>Iningainema tapete sp. nov. (Scytonemataceae, Cyanobacteria) from greenhouses in central Florida (USA) produces two types of nodularin with biosynthetic potential for microcystin-LR and anabaenopeptins.</title>
        <authorList>
            <person name="Berthold D.E."/>
            <person name="Lefler F.W."/>
            <person name="Huang I.-S."/>
            <person name="Abdulla H."/>
            <person name="Zimba P.V."/>
            <person name="Laughinghouse H.D. IV."/>
        </authorList>
    </citation>
    <scope>NUCLEOTIDE SEQUENCE</scope>
    <source>
        <strain evidence="8">BLCCT55</strain>
    </source>
</reference>
<evidence type="ECO:0000256" key="5">
    <source>
        <dbReference type="ARBA" id="ARBA00023326"/>
    </source>
</evidence>
<feature type="signal peptide" evidence="7">
    <location>
        <begin position="1"/>
        <end position="27"/>
    </location>
</feature>
<keyword evidence="1 7" id="KW-0732">Signal</keyword>
<dbReference type="CDD" id="cd15482">
    <property type="entry name" value="Sialidase_non-viral"/>
    <property type="match status" value="1"/>
</dbReference>
<comment type="similarity">
    <text evidence="6">Belongs to the glycosyl hydrolase 74 family.</text>
</comment>
<organism evidence="8 9">
    <name type="scientific">Iningainema tapete BLCC-T55</name>
    <dbReference type="NCBI Taxonomy" id="2748662"/>
    <lineage>
        <taxon>Bacteria</taxon>
        <taxon>Bacillati</taxon>
        <taxon>Cyanobacteriota</taxon>
        <taxon>Cyanophyceae</taxon>
        <taxon>Nostocales</taxon>
        <taxon>Scytonemataceae</taxon>
        <taxon>Iningainema tapete</taxon>
    </lineage>
</organism>
<keyword evidence="5" id="KW-0624">Polysaccharide degradation</keyword>
<evidence type="ECO:0000256" key="1">
    <source>
        <dbReference type="ARBA" id="ARBA00022729"/>
    </source>
</evidence>
<evidence type="ECO:0000256" key="4">
    <source>
        <dbReference type="ARBA" id="ARBA00023295"/>
    </source>
</evidence>
<dbReference type="PANTHER" id="PTHR43739">
    <property type="entry name" value="XYLOGLUCANASE (EUROFUNG)"/>
    <property type="match status" value="1"/>
</dbReference>
<dbReference type="Proteomes" id="UP000629098">
    <property type="component" value="Unassembled WGS sequence"/>
</dbReference>
<name>A0A8J7BZW3_9CYAN</name>
<evidence type="ECO:0000313" key="8">
    <source>
        <dbReference type="EMBL" id="MBD2778577.1"/>
    </source>
</evidence>
<dbReference type="GO" id="GO:0010411">
    <property type="term" value="P:xyloglucan metabolic process"/>
    <property type="evidence" value="ECO:0007669"/>
    <property type="project" value="TreeGrafter"/>
</dbReference>
<dbReference type="InterPro" id="IPR002860">
    <property type="entry name" value="BNR_rpt"/>
</dbReference>
<dbReference type="AlphaFoldDB" id="A0A8J7BZW3"/>
<evidence type="ECO:0000313" key="9">
    <source>
        <dbReference type="Proteomes" id="UP000629098"/>
    </source>
</evidence>
<keyword evidence="2" id="KW-0378">Hydrolase</keyword>
<keyword evidence="3" id="KW-0119">Carbohydrate metabolism</keyword>
<evidence type="ECO:0000256" key="6">
    <source>
        <dbReference type="ARBA" id="ARBA00037986"/>
    </source>
</evidence>
<accession>A0A8J7BZW3</accession>
<dbReference type="PANTHER" id="PTHR43739:SF2">
    <property type="entry name" value="OLIGOXYLOGLUCAN-REDUCING END-SPECIFIC XYLOGLUCANASE-RELATED"/>
    <property type="match status" value="1"/>
</dbReference>
<keyword evidence="4" id="KW-0326">Glycosidase</keyword>
<dbReference type="InterPro" id="IPR052025">
    <property type="entry name" value="Xyloglucanase_GH74"/>
</dbReference>
<dbReference type="GO" id="GO:0016798">
    <property type="term" value="F:hydrolase activity, acting on glycosyl bonds"/>
    <property type="evidence" value="ECO:0007669"/>
    <property type="project" value="UniProtKB-KW"/>
</dbReference>
<dbReference type="SUPFAM" id="SSF110296">
    <property type="entry name" value="Oligoxyloglucan reducing end-specific cellobiohydrolase"/>
    <property type="match status" value="2"/>
</dbReference>
<proteinExistence type="inferred from homology"/>
<dbReference type="Pfam" id="PF02012">
    <property type="entry name" value="BNR"/>
    <property type="match status" value="1"/>
</dbReference>
<dbReference type="EMBL" id="JACXAE010000128">
    <property type="protein sequence ID" value="MBD2778577.1"/>
    <property type="molecule type" value="Genomic_DNA"/>
</dbReference>
<feature type="chain" id="PRO_5035329643" evidence="7">
    <location>
        <begin position="28"/>
        <end position="841"/>
    </location>
</feature>
<dbReference type="Gene3D" id="2.130.10.10">
    <property type="entry name" value="YVTN repeat-like/Quinoprotein amine dehydrogenase"/>
    <property type="match status" value="2"/>
</dbReference>
<evidence type="ECO:0000256" key="2">
    <source>
        <dbReference type="ARBA" id="ARBA00022801"/>
    </source>
</evidence>
<evidence type="ECO:0000256" key="7">
    <source>
        <dbReference type="SAM" id="SignalP"/>
    </source>
</evidence>
<dbReference type="InterPro" id="IPR015943">
    <property type="entry name" value="WD40/YVTN_repeat-like_dom_sf"/>
</dbReference>